<evidence type="ECO:0000259" key="2">
    <source>
        <dbReference type="Pfam" id="PF25794"/>
    </source>
</evidence>
<proteinExistence type="predicted"/>
<dbReference type="Pfam" id="PF25794">
    <property type="entry name" value="SACS"/>
    <property type="match status" value="1"/>
</dbReference>
<feature type="domain" description="Sacsin/Nov" evidence="2">
    <location>
        <begin position="199"/>
        <end position="437"/>
    </location>
</feature>
<keyword evidence="4" id="KW-1185">Reference proteome</keyword>
<feature type="region of interest" description="Disordered" evidence="1">
    <location>
        <begin position="1768"/>
        <end position="1795"/>
    </location>
</feature>
<reference evidence="3 4" key="1">
    <citation type="journal article" date="2024" name="Science">
        <title>Giant polyketide synthase enzymes in the biosynthesis of giant marine polyether toxins.</title>
        <authorList>
            <person name="Fallon T.R."/>
            <person name="Shende V.V."/>
            <person name="Wierzbicki I.H."/>
            <person name="Pendleton A.L."/>
            <person name="Watervoot N.F."/>
            <person name="Auber R.P."/>
            <person name="Gonzalez D.J."/>
            <person name="Wisecaver J.H."/>
            <person name="Moore B.S."/>
        </authorList>
    </citation>
    <scope>NUCLEOTIDE SEQUENCE [LARGE SCALE GENOMIC DNA]</scope>
    <source>
        <strain evidence="3 4">12B1</strain>
    </source>
</reference>
<dbReference type="EMBL" id="JBGBPQ010000023">
    <property type="protein sequence ID" value="KAL1500258.1"/>
    <property type="molecule type" value="Genomic_DNA"/>
</dbReference>
<dbReference type="InterPro" id="IPR036890">
    <property type="entry name" value="HATPase_C_sf"/>
</dbReference>
<dbReference type="InterPro" id="IPR058210">
    <property type="entry name" value="SACS/Nov_dom"/>
</dbReference>
<evidence type="ECO:0000313" key="4">
    <source>
        <dbReference type="Proteomes" id="UP001515480"/>
    </source>
</evidence>
<dbReference type="NCBIfam" id="NF047352">
    <property type="entry name" value="P_loop_sacsin"/>
    <property type="match status" value="1"/>
</dbReference>
<dbReference type="PANTHER" id="PTHR46919">
    <property type="entry name" value="ZINC FINGER, C3HC4 TYPE (RING FINGER) FAMILY PROTEIN"/>
    <property type="match status" value="1"/>
</dbReference>
<protein>
    <recommendedName>
        <fullName evidence="2">Sacsin/Nov domain-containing protein</fullName>
    </recommendedName>
</protein>
<dbReference type="PANTHER" id="PTHR46919:SF2">
    <property type="entry name" value="SACSIN"/>
    <property type="match status" value="1"/>
</dbReference>
<gene>
    <name evidence="3" type="ORF">AB1Y20_012926</name>
</gene>
<evidence type="ECO:0000313" key="3">
    <source>
        <dbReference type="EMBL" id="KAL1500258.1"/>
    </source>
</evidence>
<name>A0AB34IK76_PRYPA</name>
<organism evidence="3 4">
    <name type="scientific">Prymnesium parvum</name>
    <name type="common">Toxic golden alga</name>
    <dbReference type="NCBI Taxonomy" id="97485"/>
    <lineage>
        <taxon>Eukaryota</taxon>
        <taxon>Haptista</taxon>
        <taxon>Haptophyta</taxon>
        <taxon>Prymnesiophyceae</taxon>
        <taxon>Prymnesiales</taxon>
        <taxon>Prymnesiaceae</taxon>
        <taxon>Prymnesium</taxon>
    </lineage>
</organism>
<accession>A0AB34IK76</accession>
<sequence>MLSTLSEQPCIWAGSMFVSPSNTALHSPFNLSPHLHTVPTDLHCFGRLFQKLGVRAEFESFQYIDLLERLARDSPGVALTPDLLPMVLAVVQHLASPKHHPLPQRHIYVPDRTGVLTPSHELIYDDAPWLGEASMLPPGISASSLSTPAAAAQWRRVHSNVSHEVADRLGAKSLRRWLISRNSDTLALGQENVEAFGQHESLTSRLHNILELYADGAGILHELIQNADDAAATKVAFMLDQSMNGTSSLLSPMMGAWQGPALYAYNDSTFKPHDFRNICSIGSNAKLASCNAIGRFGLGFNSVYHFTDVPSFVSGEHVVFFDPHAEWLPGATPHNPGLRIRFPGAGYLDQFPDQFSPYLHFGCDMTNAFEGTLFRFPLRTSDVASSSQLRSEAYSCEAVQSLLAGLQTRASELLLFLKHVRTIEVYVKSSKDSQPSVLFSVKRDEITPSAAASTASSSTQPISTQSDGIMGFVREERSCSEKEGPTSGAFYDRLLKTDPKNLPRETKNLRVTISRSGAKDKKTTEEWIVCSSLGHNAPRICKICLTPEGKHLKLMPWGGAAALIRTSTDCVDEEQEEPQIQSLGTLSSMKGHAFCFLPLPTENGLPVHTNGYFELSANRRDIWYGDDMVGAGRLRAEWNSCLIQDVVAPSYMRLLLQVRDRLREASGCYGDVAGYYALWPQSRPPEPWGGLVDVLYQLLLQQPMLYSEMHDGVWVSPVGAVFAMHLKHEAEKARAMDNALLRSGMPLVRVPDSVAQLLEAAAKQQFTELRWADPPMVRTWLAAQREWEAALTRIEGMELLEYCLLELDEDVSSLFGLQLLPLVDTSWGRFDAAESGSPPLLLSSSGDRPLLSHRPSLLVEVDLSSPVGQQLARVAAGGQTNLRLFSAELLPSLLPFLLPASWRGLEVVDLTPTVEARTGVGSDGAEPSCSWLLQLWEFIGRHHSKVQLGDLLGWPLLPVEGELQAYALPSGGLQLSRMVDFKDMDLSWASCLRKAGCLSLHHGVRQAHPQLQRVVHEVSACGVLRALRVAAGGPGVSSPQDLSQSVSRLFERVERHERQSLRAMLAERRHVEMSALRSDKDLLAMLGWLPVYEVHLSVRHEDEAQRAAVESVAAEEEERRNNVEGELLFTALDLNQHRLAPSGVSATLLDERFVCYTNESELELLQLAGLVRLDRSRFFRDYIFPRLPVLPVSARDSAMLSVLHGLHGLCAEDSTFLEALRELSFVPVQSGLLRRPDELFHPKVSEASELLDKSEVHPSGAFADESVLGVLERLGLRVQVTRDAVLQSARSIEALCPIDTEAAVRRAKALLQYVDAHANAFVSDGSNIEDAEFLSELTTIAWLPVVTEPPHSLIPWGGVHRPVEAPSAVRPAEDAWVVSHCLAMLDGSLSSNRLRAAFGWDNAPRPAVVCAQLIHCASLFTHSVAPDEEFLWSRLLRPAYGLLMAVIDTPAFTGVHAMLRSRPCLWISANHGFLSPEHVAFEAPSVASRYLGTVGEALMPFEALLRALGVRQSFNARDFEHVNSCFVRDFGASKLPPEQLSICVAALEASHTAPLATETTHNFFLPDADSILRPAAELIFDDAPWMSAALFQRQDHGGAVNLIHSSLNNAVAERLGARSLRYLLLLEEKLTDTIPCPSVQQIGRTLNESGIEAHVLFDLLDAADALGAKAAHFVLDRRSHPTQSLLSHALAPFQSEALCLYLPGLNLSAEEVCRQDASSLLLGLRNVEVMSTSEWLPKQSEPTRTLQVHRDIYFNLPDEKDYLATDESRFAPSSSQTPTTSDHPRPDEGASMTSDFDTRRWASVLDADSADISLPIVDSSVIDERLLPGGTGAVQTDDSLLHGGYLKMNALLRPPMIAMNNMRSPPQKQYPH</sequence>
<comment type="caution">
    <text evidence="3">The sequence shown here is derived from an EMBL/GenBank/DDBJ whole genome shotgun (WGS) entry which is preliminary data.</text>
</comment>
<dbReference type="SUPFAM" id="SSF55874">
    <property type="entry name" value="ATPase domain of HSP90 chaperone/DNA topoisomerase II/histidine kinase"/>
    <property type="match status" value="1"/>
</dbReference>
<evidence type="ECO:0000256" key="1">
    <source>
        <dbReference type="SAM" id="MobiDB-lite"/>
    </source>
</evidence>
<dbReference type="Proteomes" id="UP001515480">
    <property type="component" value="Unassembled WGS sequence"/>
</dbReference>
<feature type="compositionally biased region" description="Polar residues" evidence="1">
    <location>
        <begin position="1771"/>
        <end position="1781"/>
    </location>
</feature>